<dbReference type="AlphaFoldDB" id="A0A0P1B4M8"/>
<dbReference type="RefSeq" id="XP_024586119.1">
    <property type="nucleotide sequence ID" value="XM_024720973.1"/>
</dbReference>
<accession>A0A0P1B4M8</accession>
<dbReference type="GeneID" id="36402552"/>
<reference evidence="2" key="1">
    <citation type="submission" date="2014-09" db="EMBL/GenBank/DDBJ databases">
        <authorList>
            <person name="Sharma Rahul"/>
            <person name="Thines Marco"/>
        </authorList>
    </citation>
    <scope>NUCLEOTIDE SEQUENCE [LARGE SCALE GENOMIC DNA]</scope>
</reference>
<dbReference type="EMBL" id="CCYD01003090">
    <property type="protein sequence ID" value="CEG49750.1"/>
    <property type="molecule type" value="Genomic_DNA"/>
</dbReference>
<organism evidence="1 2">
    <name type="scientific">Plasmopara halstedii</name>
    <name type="common">Downy mildew of sunflower</name>
    <dbReference type="NCBI Taxonomy" id="4781"/>
    <lineage>
        <taxon>Eukaryota</taxon>
        <taxon>Sar</taxon>
        <taxon>Stramenopiles</taxon>
        <taxon>Oomycota</taxon>
        <taxon>Peronosporomycetes</taxon>
        <taxon>Peronosporales</taxon>
        <taxon>Peronosporaceae</taxon>
        <taxon>Plasmopara</taxon>
    </lineage>
</organism>
<sequence length="75" mass="7967">MDNFIVTNLTGVCTAQPVVLIAIAGIPVDALSKTATATICGQVCTQVSAIFVLLQYDMRRILGRTNGDGSQKVRK</sequence>
<evidence type="ECO:0000313" key="1">
    <source>
        <dbReference type="EMBL" id="CEG49750.1"/>
    </source>
</evidence>
<name>A0A0P1B4M8_PLAHL</name>
<keyword evidence="2" id="KW-1185">Reference proteome</keyword>
<evidence type="ECO:0000313" key="2">
    <source>
        <dbReference type="Proteomes" id="UP000054928"/>
    </source>
</evidence>
<dbReference type="Proteomes" id="UP000054928">
    <property type="component" value="Unassembled WGS sequence"/>
</dbReference>
<protein>
    <submittedName>
        <fullName evidence="1">Uncharacterized protein</fullName>
    </submittedName>
</protein>
<proteinExistence type="predicted"/>